<evidence type="ECO:0000256" key="11">
    <source>
        <dbReference type="ARBA" id="ARBA00049878"/>
    </source>
</evidence>
<dbReference type="Pfam" id="PF02391">
    <property type="entry name" value="MoaE"/>
    <property type="match status" value="1"/>
</dbReference>
<evidence type="ECO:0000256" key="9">
    <source>
        <dbReference type="ARBA" id="ARBA00030781"/>
    </source>
</evidence>
<evidence type="ECO:0000256" key="3">
    <source>
        <dbReference type="ARBA" id="ARBA00011950"/>
    </source>
</evidence>
<dbReference type="EMBL" id="JAIQDJ010000005">
    <property type="protein sequence ID" value="MBZ4186558.1"/>
    <property type="molecule type" value="Genomic_DNA"/>
</dbReference>
<dbReference type="PANTHER" id="PTHR23404">
    <property type="entry name" value="MOLYBDOPTERIN SYNTHASE RELATED"/>
    <property type="match status" value="1"/>
</dbReference>
<proteinExistence type="inferred from homology"/>
<evidence type="ECO:0000256" key="4">
    <source>
        <dbReference type="ARBA" id="ARBA00013858"/>
    </source>
</evidence>
<evidence type="ECO:0000256" key="8">
    <source>
        <dbReference type="ARBA" id="ARBA00030407"/>
    </source>
</evidence>
<evidence type="ECO:0000256" key="5">
    <source>
        <dbReference type="ARBA" id="ARBA00023150"/>
    </source>
</evidence>
<comment type="pathway">
    <text evidence="1">Cofactor biosynthesis; molybdopterin biosynthesis.</text>
</comment>
<keyword evidence="5" id="KW-0501">Molybdenum cofactor biosynthesis</keyword>
<comment type="caution">
    <text evidence="13">The sequence shown here is derived from an EMBL/GenBank/DDBJ whole genome shotgun (WGS) entry which is preliminary data.</text>
</comment>
<dbReference type="SUPFAM" id="SSF54690">
    <property type="entry name" value="Molybdopterin synthase subunit MoaE"/>
    <property type="match status" value="1"/>
</dbReference>
<feature type="region of interest" description="Disordered" evidence="12">
    <location>
        <begin position="154"/>
        <end position="174"/>
    </location>
</feature>
<gene>
    <name evidence="13" type="ORF">K7B09_09510</name>
</gene>
<organism evidence="13 14">
    <name type="scientific">Thermomonas beijingensis</name>
    <dbReference type="NCBI Taxonomy" id="2872701"/>
    <lineage>
        <taxon>Bacteria</taxon>
        <taxon>Pseudomonadati</taxon>
        <taxon>Pseudomonadota</taxon>
        <taxon>Gammaproteobacteria</taxon>
        <taxon>Lysobacterales</taxon>
        <taxon>Lysobacteraceae</taxon>
        <taxon>Thermomonas</taxon>
    </lineage>
</organism>
<reference evidence="13" key="1">
    <citation type="submission" date="2021-09" db="EMBL/GenBank/DDBJ databases">
        <authorList>
            <person name="Wu T."/>
            <person name="Guo S.Z."/>
        </authorList>
    </citation>
    <scope>NUCLEOTIDE SEQUENCE</scope>
    <source>
        <strain evidence="13">RSS-23</strain>
    </source>
</reference>
<dbReference type="InterPro" id="IPR003448">
    <property type="entry name" value="Mopterin_biosynth_MoaE"/>
</dbReference>
<sequence>MPQHRTEVMDLADGKLDPAAALAFVSDPKFGGITMFVGRVRDLNHGRHVTGISYDMFVPLALNGFAEIAARAEADFGGKLKLYIGHAKGRLGIGDLAMVVAAGTPHRDEAFRACRQVVEAVKHTSPIWKQEHYIDGDSVWSEGCSLCEHTPADAEAGHSHTHTHGQSHAHGSLP</sequence>
<evidence type="ECO:0000256" key="12">
    <source>
        <dbReference type="SAM" id="MobiDB-lite"/>
    </source>
</evidence>
<dbReference type="EC" id="2.8.1.12" evidence="3"/>
<protein>
    <recommendedName>
        <fullName evidence="4">Molybdopterin synthase catalytic subunit</fullName>
        <ecNumber evidence="3">2.8.1.12</ecNumber>
    </recommendedName>
    <alternativeName>
        <fullName evidence="9">MPT synthase subunit 2</fullName>
    </alternativeName>
    <alternativeName>
        <fullName evidence="7">Molybdenum cofactor biosynthesis protein E</fullName>
    </alternativeName>
    <alternativeName>
        <fullName evidence="8">Molybdopterin-converting factor large subunit</fullName>
    </alternativeName>
    <alternativeName>
        <fullName evidence="10">Molybdopterin-converting factor subunit 2</fullName>
    </alternativeName>
</protein>
<evidence type="ECO:0000313" key="13">
    <source>
        <dbReference type="EMBL" id="MBZ4186558.1"/>
    </source>
</evidence>
<comment type="similarity">
    <text evidence="2">Belongs to the MoaE family.</text>
</comment>
<dbReference type="RefSeq" id="WP_223629235.1">
    <property type="nucleotide sequence ID" value="NZ_JAIQDJ010000005.1"/>
</dbReference>
<comment type="subunit">
    <text evidence="6">Heterotetramer of 2 MoaD subunits and 2 MoaE subunits. Also stable as homodimer. The enzyme changes between these two forms during catalysis.</text>
</comment>
<evidence type="ECO:0000256" key="2">
    <source>
        <dbReference type="ARBA" id="ARBA00005426"/>
    </source>
</evidence>
<name>A0ABS7TFB6_9GAMM</name>
<evidence type="ECO:0000256" key="10">
    <source>
        <dbReference type="ARBA" id="ARBA00032474"/>
    </source>
</evidence>
<evidence type="ECO:0000256" key="6">
    <source>
        <dbReference type="ARBA" id="ARBA00026066"/>
    </source>
</evidence>
<dbReference type="InterPro" id="IPR036563">
    <property type="entry name" value="MoaE_sf"/>
</dbReference>
<accession>A0ABS7TFB6</accession>
<evidence type="ECO:0000256" key="7">
    <source>
        <dbReference type="ARBA" id="ARBA00029745"/>
    </source>
</evidence>
<keyword evidence="14" id="KW-1185">Reference proteome</keyword>
<dbReference type="CDD" id="cd00756">
    <property type="entry name" value="MoaE"/>
    <property type="match status" value="1"/>
</dbReference>
<comment type="catalytic activity">
    <reaction evidence="11">
        <text>2 [molybdopterin-synthase sulfur-carrier protein]-C-terminal-Gly-aminoethanethioate + cyclic pyranopterin phosphate + H2O = molybdopterin + 2 [molybdopterin-synthase sulfur-carrier protein]-C-terminal Gly-Gly + 2 H(+)</text>
        <dbReference type="Rhea" id="RHEA:26333"/>
        <dbReference type="Rhea" id="RHEA-COMP:12202"/>
        <dbReference type="Rhea" id="RHEA-COMP:19907"/>
        <dbReference type="ChEBI" id="CHEBI:15377"/>
        <dbReference type="ChEBI" id="CHEBI:15378"/>
        <dbReference type="ChEBI" id="CHEBI:58698"/>
        <dbReference type="ChEBI" id="CHEBI:59648"/>
        <dbReference type="ChEBI" id="CHEBI:90778"/>
        <dbReference type="ChEBI" id="CHEBI:232372"/>
        <dbReference type="EC" id="2.8.1.12"/>
    </reaction>
</comment>
<evidence type="ECO:0000256" key="1">
    <source>
        <dbReference type="ARBA" id="ARBA00005046"/>
    </source>
</evidence>
<dbReference type="Gene3D" id="3.90.1170.40">
    <property type="entry name" value="Molybdopterin biosynthesis MoaE subunit"/>
    <property type="match status" value="1"/>
</dbReference>
<dbReference type="Proteomes" id="UP001430290">
    <property type="component" value="Unassembled WGS sequence"/>
</dbReference>
<evidence type="ECO:0000313" key="14">
    <source>
        <dbReference type="Proteomes" id="UP001430290"/>
    </source>
</evidence>